<protein>
    <recommendedName>
        <fullName evidence="4">mannose-6-phosphate isomerase</fullName>
        <ecNumber evidence="4">5.3.1.8</ecNumber>
    </recommendedName>
    <alternativeName>
        <fullName evidence="8">Phosphohexomutase</fullName>
    </alternativeName>
    <alternativeName>
        <fullName evidence="9">Phosphomannose isomerase</fullName>
    </alternativeName>
</protein>
<evidence type="ECO:0000256" key="12">
    <source>
        <dbReference type="RuleBase" id="RU004248"/>
    </source>
</evidence>
<accession>A0A0N4ZE35</accession>
<proteinExistence type="inferred from homology"/>
<keyword evidence="5 11" id="KW-0479">Metal-binding</keyword>
<dbReference type="Pfam" id="PF20511">
    <property type="entry name" value="PMI_typeI_cat"/>
    <property type="match status" value="1"/>
</dbReference>
<dbReference type="InterPro" id="IPR046458">
    <property type="entry name" value="PMI_typeI_hel"/>
</dbReference>
<name>A0A0N4ZE35_PARTI</name>
<dbReference type="Gene3D" id="2.60.120.10">
    <property type="entry name" value="Jelly Rolls"/>
    <property type="match status" value="2"/>
</dbReference>
<dbReference type="GO" id="GO:0004476">
    <property type="term" value="F:mannose-6-phosphate isomerase activity"/>
    <property type="evidence" value="ECO:0007669"/>
    <property type="project" value="UniProtKB-EC"/>
</dbReference>
<dbReference type="EC" id="5.3.1.8" evidence="4"/>
<feature type="binding site" evidence="11">
    <location>
        <position position="97"/>
    </location>
    <ligand>
        <name>Zn(2+)</name>
        <dbReference type="ChEBI" id="CHEBI:29105"/>
    </ligand>
</feature>
<reference evidence="16" key="1">
    <citation type="submission" date="2017-02" db="UniProtKB">
        <authorList>
            <consortium name="WormBaseParasite"/>
        </authorList>
    </citation>
    <scope>IDENTIFICATION</scope>
</reference>
<dbReference type="PRINTS" id="PR00714">
    <property type="entry name" value="MAN6PISMRASE"/>
</dbReference>
<dbReference type="Gene3D" id="1.10.441.10">
    <property type="entry name" value="Phosphomannose Isomerase, domain 2"/>
    <property type="match status" value="1"/>
</dbReference>
<dbReference type="InterPro" id="IPR011051">
    <property type="entry name" value="RmlC_Cupin_sf"/>
</dbReference>
<feature type="binding site" evidence="11">
    <location>
        <position position="95"/>
    </location>
    <ligand>
        <name>Zn(2+)</name>
        <dbReference type="ChEBI" id="CHEBI:29105"/>
    </ligand>
</feature>
<dbReference type="InterPro" id="IPR016305">
    <property type="entry name" value="Mannose-6-P_Isomerase"/>
</dbReference>
<dbReference type="SUPFAM" id="SSF51182">
    <property type="entry name" value="RmlC-like cupins"/>
    <property type="match status" value="1"/>
</dbReference>
<evidence type="ECO:0000256" key="10">
    <source>
        <dbReference type="PIRSR" id="PIRSR001480-1"/>
    </source>
</evidence>
<dbReference type="UniPathway" id="UPA00126">
    <property type="reaction ID" value="UER00423"/>
</dbReference>
<dbReference type="PIRSF" id="PIRSF001480">
    <property type="entry name" value="Mannose-6-phosphate_isomerase"/>
    <property type="match status" value="1"/>
</dbReference>
<feature type="domain" description="Phosphomannose isomerase type I helical insertion" evidence="14">
    <location>
        <begin position="160"/>
        <end position="235"/>
    </location>
</feature>
<evidence type="ECO:0000313" key="15">
    <source>
        <dbReference type="Proteomes" id="UP000038045"/>
    </source>
</evidence>
<feature type="domain" description="Phosphomannose isomerase type I catalytic" evidence="13">
    <location>
        <begin position="1"/>
        <end position="137"/>
    </location>
</feature>
<feature type="active site" evidence="10">
    <location>
        <position position="273"/>
    </location>
</feature>
<dbReference type="GO" id="GO:0008270">
    <property type="term" value="F:zinc ion binding"/>
    <property type="evidence" value="ECO:0007669"/>
    <property type="project" value="InterPro"/>
</dbReference>
<evidence type="ECO:0000313" key="16">
    <source>
        <dbReference type="WBParaSite" id="PTRK_0000586900.1"/>
    </source>
</evidence>
<evidence type="ECO:0000256" key="8">
    <source>
        <dbReference type="ARBA" id="ARBA00029741"/>
    </source>
</evidence>
<feature type="binding site" evidence="11">
    <location>
        <position position="254"/>
    </location>
    <ligand>
        <name>Zn(2+)</name>
        <dbReference type="ChEBI" id="CHEBI:29105"/>
    </ligand>
</feature>
<evidence type="ECO:0000259" key="14">
    <source>
        <dbReference type="Pfam" id="PF20512"/>
    </source>
</evidence>
<keyword evidence="7" id="KW-0413">Isomerase</keyword>
<evidence type="ECO:0000256" key="5">
    <source>
        <dbReference type="ARBA" id="ARBA00022723"/>
    </source>
</evidence>
<dbReference type="PROSITE" id="PS00966">
    <property type="entry name" value="PMI_I_2"/>
    <property type="match status" value="1"/>
</dbReference>
<evidence type="ECO:0000256" key="11">
    <source>
        <dbReference type="PIRSR" id="PIRSR001480-2"/>
    </source>
</evidence>
<dbReference type="GO" id="GO:0009298">
    <property type="term" value="P:GDP-mannose biosynthetic process"/>
    <property type="evidence" value="ECO:0007669"/>
    <property type="project" value="UniProtKB-UniPathway"/>
</dbReference>
<evidence type="ECO:0000256" key="4">
    <source>
        <dbReference type="ARBA" id="ARBA00011956"/>
    </source>
</evidence>
<evidence type="ECO:0000256" key="7">
    <source>
        <dbReference type="ARBA" id="ARBA00023235"/>
    </source>
</evidence>
<dbReference type="PANTHER" id="PTHR10309:SF0">
    <property type="entry name" value="MANNOSE-6-PHOSPHATE ISOMERASE"/>
    <property type="match status" value="1"/>
</dbReference>
<comment type="similarity">
    <text evidence="3">Belongs to the mannose-6-phosphate isomerase type 1 family.</text>
</comment>
<dbReference type="InterPro" id="IPR046457">
    <property type="entry name" value="PMI_typeI_cat"/>
</dbReference>
<dbReference type="WBParaSite" id="PTRK_0000586900.1">
    <property type="protein sequence ID" value="PTRK_0000586900.1"/>
    <property type="gene ID" value="PTRK_0000586900"/>
</dbReference>
<dbReference type="PANTHER" id="PTHR10309">
    <property type="entry name" value="MANNOSE-6-PHOSPHATE ISOMERASE"/>
    <property type="match status" value="1"/>
</dbReference>
<evidence type="ECO:0000256" key="6">
    <source>
        <dbReference type="ARBA" id="ARBA00022833"/>
    </source>
</evidence>
<dbReference type="InterPro" id="IPR018050">
    <property type="entry name" value="Pmannose_isomerase-type1_CS"/>
</dbReference>
<evidence type="ECO:0000256" key="2">
    <source>
        <dbReference type="ARBA" id="ARBA00004666"/>
    </source>
</evidence>
<dbReference type="Proteomes" id="UP000038045">
    <property type="component" value="Unplaced"/>
</dbReference>
<keyword evidence="15" id="KW-1185">Reference proteome</keyword>
<keyword evidence="6 11" id="KW-0862">Zinc</keyword>
<comment type="cofactor">
    <cofactor evidence="11">
        <name>Zn(2+)</name>
        <dbReference type="ChEBI" id="CHEBI:29105"/>
    </cofactor>
    <text evidence="11">Binds 1 zinc ion per subunit.</text>
</comment>
<evidence type="ECO:0000259" key="13">
    <source>
        <dbReference type="Pfam" id="PF20511"/>
    </source>
</evidence>
<comment type="pathway">
    <text evidence="2 12">Nucleotide-sugar biosynthesis; GDP-alpha-D-mannose biosynthesis; alpha-D-mannose 1-phosphate from D-fructose 6-phosphate: step 1/2.</text>
</comment>
<sequence>MQRLNCPVQNYAWGKPGDKSIITKLKSNTIDLDLSLPYAELWMGTHPNGPAKLVDGNILLSEYITVHPELLASHENGNVQFLLKVLSVNKALSIQCHPTKEQAVVLREKDPKNYPDNNHKPEMAIALTNFELLCGFRVAKEIVENLSIVPELKERMSNDDLNNIFSDDEETKKNALKNMFMILMEGETTFIKEVIDASIKRINQKSSLSDVEKLFVRLDKEYPGGDVGVLGSLFLNYYTLSPGQSVFLGPNIPHAYLSGECVECMACSDNTIRAGLTPKFKDVKTLRENLTYEMSPPCYFKCDEKRKEEGIIRYSPNVYEFSIDVLTGNIQSLDNIGSSSILIVIKGSAELEDEKNLKLKTGDIIFIPVTQDTTKFKNVSSDFEAYRAYTPKY</sequence>
<dbReference type="GO" id="GO:0005975">
    <property type="term" value="P:carbohydrate metabolic process"/>
    <property type="evidence" value="ECO:0007669"/>
    <property type="project" value="InterPro"/>
</dbReference>
<dbReference type="AlphaFoldDB" id="A0A0N4ZE35"/>
<dbReference type="CDD" id="cd07011">
    <property type="entry name" value="cupin_PMI_type_I_N"/>
    <property type="match status" value="1"/>
</dbReference>
<dbReference type="GO" id="GO:0005829">
    <property type="term" value="C:cytosol"/>
    <property type="evidence" value="ECO:0007669"/>
    <property type="project" value="TreeGrafter"/>
</dbReference>
<dbReference type="InterPro" id="IPR001250">
    <property type="entry name" value="Man6P_Isoase-1"/>
</dbReference>
<organism evidence="15 16">
    <name type="scientific">Parastrongyloides trichosuri</name>
    <name type="common">Possum-specific nematode worm</name>
    <dbReference type="NCBI Taxonomy" id="131310"/>
    <lineage>
        <taxon>Eukaryota</taxon>
        <taxon>Metazoa</taxon>
        <taxon>Ecdysozoa</taxon>
        <taxon>Nematoda</taxon>
        <taxon>Chromadorea</taxon>
        <taxon>Rhabditida</taxon>
        <taxon>Tylenchina</taxon>
        <taxon>Panagrolaimomorpha</taxon>
        <taxon>Strongyloidoidea</taxon>
        <taxon>Strongyloididae</taxon>
        <taxon>Parastrongyloides</taxon>
    </lineage>
</organism>
<dbReference type="InterPro" id="IPR014710">
    <property type="entry name" value="RmlC-like_jellyroll"/>
</dbReference>
<feature type="binding site" evidence="11">
    <location>
        <position position="122"/>
    </location>
    <ligand>
        <name>Zn(2+)</name>
        <dbReference type="ChEBI" id="CHEBI:29105"/>
    </ligand>
</feature>
<evidence type="ECO:0000256" key="1">
    <source>
        <dbReference type="ARBA" id="ARBA00000757"/>
    </source>
</evidence>
<comment type="catalytic activity">
    <reaction evidence="1">
        <text>D-mannose 6-phosphate = D-fructose 6-phosphate</text>
        <dbReference type="Rhea" id="RHEA:12356"/>
        <dbReference type="ChEBI" id="CHEBI:58735"/>
        <dbReference type="ChEBI" id="CHEBI:61527"/>
        <dbReference type="EC" id="5.3.1.8"/>
    </reaction>
</comment>
<dbReference type="Pfam" id="PF20512">
    <property type="entry name" value="PMI_typeI_hel"/>
    <property type="match status" value="1"/>
</dbReference>
<evidence type="ECO:0000256" key="9">
    <source>
        <dbReference type="ARBA" id="ARBA00030762"/>
    </source>
</evidence>
<dbReference type="PROSITE" id="PS00965">
    <property type="entry name" value="PMI_I_1"/>
    <property type="match status" value="1"/>
</dbReference>
<dbReference type="NCBIfam" id="TIGR00218">
    <property type="entry name" value="manA"/>
    <property type="match status" value="1"/>
</dbReference>
<evidence type="ECO:0000256" key="3">
    <source>
        <dbReference type="ARBA" id="ARBA00010772"/>
    </source>
</evidence>
<dbReference type="STRING" id="131310.A0A0N4ZE35"/>